<dbReference type="InterPro" id="IPR029058">
    <property type="entry name" value="AB_hydrolase_fold"/>
</dbReference>
<evidence type="ECO:0000313" key="3">
    <source>
        <dbReference type="Proteomes" id="UP000315003"/>
    </source>
</evidence>
<feature type="chain" id="PRO_5021735943" description="SGNH hydrolase-type esterase domain-containing protein" evidence="1">
    <location>
        <begin position="20"/>
        <end position="580"/>
    </location>
</feature>
<dbReference type="SUPFAM" id="SSF52266">
    <property type="entry name" value="SGNH hydrolase"/>
    <property type="match status" value="1"/>
</dbReference>
<dbReference type="RefSeq" id="WP_419187358.1">
    <property type="nucleotide sequence ID" value="NZ_CP036272.1"/>
</dbReference>
<evidence type="ECO:0000313" key="2">
    <source>
        <dbReference type="EMBL" id="QDT60383.1"/>
    </source>
</evidence>
<gene>
    <name evidence="2" type="ORF">SV7mr_29040</name>
</gene>
<reference evidence="2 3" key="1">
    <citation type="submission" date="2019-02" db="EMBL/GenBank/DDBJ databases">
        <title>Deep-cultivation of Planctomycetes and their phenomic and genomic characterization uncovers novel biology.</title>
        <authorList>
            <person name="Wiegand S."/>
            <person name="Jogler M."/>
            <person name="Boedeker C."/>
            <person name="Pinto D."/>
            <person name="Vollmers J."/>
            <person name="Rivas-Marin E."/>
            <person name="Kohn T."/>
            <person name="Peeters S.H."/>
            <person name="Heuer A."/>
            <person name="Rast P."/>
            <person name="Oberbeckmann S."/>
            <person name="Bunk B."/>
            <person name="Jeske O."/>
            <person name="Meyerdierks A."/>
            <person name="Storesund J.E."/>
            <person name="Kallscheuer N."/>
            <person name="Luecker S."/>
            <person name="Lage O.M."/>
            <person name="Pohl T."/>
            <person name="Merkel B.J."/>
            <person name="Hornburger P."/>
            <person name="Mueller R.-W."/>
            <person name="Bruemmer F."/>
            <person name="Labrenz M."/>
            <person name="Spormann A.M."/>
            <person name="Op den Camp H."/>
            <person name="Overmann J."/>
            <person name="Amann R."/>
            <person name="Jetten M.S.M."/>
            <person name="Mascher T."/>
            <person name="Medema M.H."/>
            <person name="Devos D.P."/>
            <person name="Kaster A.-K."/>
            <person name="Ovreas L."/>
            <person name="Rohde M."/>
            <person name="Galperin M.Y."/>
            <person name="Jogler C."/>
        </authorList>
    </citation>
    <scope>NUCLEOTIDE SEQUENCE [LARGE SCALE GENOMIC DNA]</scope>
    <source>
        <strain evidence="2 3">SV_7m_r</strain>
    </source>
</reference>
<keyword evidence="3" id="KW-1185">Reference proteome</keyword>
<evidence type="ECO:0008006" key="4">
    <source>
        <dbReference type="Google" id="ProtNLM"/>
    </source>
</evidence>
<dbReference type="Proteomes" id="UP000315003">
    <property type="component" value="Chromosome"/>
</dbReference>
<keyword evidence="1" id="KW-0732">Signal</keyword>
<evidence type="ECO:0000256" key="1">
    <source>
        <dbReference type="SAM" id="SignalP"/>
    </source>
</evidence>
<feature type="signal peptide" evidence="1">
    <location>
        <begin position="1"/>
        <end position="19"/>
    </location>
</feature>
<dbReference type="InterPro" id="IPR058180">
    <property type="entry name" value="BPSS1187-like"/>
</dbReference>
<dbReference type="Gene3D" id="3.40.50.1820">
    <property type="entry name" value="alpha/beta hydrolase"/>
    <property type="match status" value="1"/>
</dbReference>
<dbReference type="CDD" id="cd00229">
    <property type="entry name" value="SGNH_hydrolase"/>
    <property type="match status" value="1"/>
</dbReference>
<dbReference type="Gene3D" id="3.40.50.1110">
    <property type="entry name" value="SGNH hydrolase"/>
    <property type="match status" value="1"/>
</dbReference>
<organism evidence="2 3">
    <name type="scientific">Stieleria bergensis</name>
    <dbReference type="NCBI Taxonomy" id="2528025"/>
    <lineage>
        <taxon>Bacteria</taxon>
        <taxon>Pseudomonadati</taxon>
        <taxon>Planctomycetota</taxon>
        <taxon>Planctomycetia</taxon>
        <taxon>Pirellulales</taxon>
        <taxon>Pirellulaceae</taxon>
        <taxon>Stieleria</taxon>
    </lineage>
</organism>
<dbReference type="AlphaFoldDB" id="A0A517SWB9"/>
<dbReference type="EMBL" id="CP036272">
    <property type="protein sequence ID" value="QDT60383.1"/>
    <property type="molecule type" value="Genomic_DNA"/>
</dbReference>
<name>A0A517SWB9_9BACT</name>
<sequence length="580" mass="64443" precursor="true">MKTTTIFILVFVAFVSLTAAQTQTEPTNAAEAAAQKARAVAELDTKYQAWVATLSPEQQAWEKVLQSELGGFYLPIHKRQKVAGQSNAWDFVEDDPDLPRVLLIGDSVSRAYTQTVRSELAGKANVHRAPANCGPTATGLKKMDVWLGDGKWDIIHFNFGIHDRKTKLADYSGRLEQLITRMQGTGAKLIFANTTPLPDVPGKYSSASVIERNAAAANVMAKQQVEVNDLFAAISPRLAELQKPDDCHFSGEGNTFLGKTVAAFLEPRLGKRYDLSARVSDINPEAKQHPAINYVFADEKGKPKDLQHAVVDTRVPSKGKLVIWLMGHNQQLFESIASYGLHGIQPHYANGWFSKIEAEALDSGKAIGAIRLEAATGEDHSPLVRIPKSDGAAARSLHFVQWLAENHPEGNWQQFLTDDQSDLLWEKVILSGISHGSTTAARWAKHQKVARVVMFSGPRDQLESWQGFESATPANRYFGFTHVLDGGWTGDHYCRSWQMLGLAEFGSIVNVDDTQSPFNHSRRLITNCDVQESSRKAHTIVVRGREKWDRVWRYLYTHPVNQVGDPVPPDPNCTMDLRKK</sequence>
<dbReference type="GO" id="GO:0016788">
    <property type="term" value="F:hydrolase activity, acting on ester bonds"/>
    <property type="evidence" value="ECO:0007669"/>
    <property type="project" value="UniProtKB-ARBA"/>
</dbReference>
<dbReference type="NCBIfam" id="NF047580">
    <property type="entry name" value="BPSS1187_fam"/>
    <property type="match status" value="1"/>
</dbReference>
<protein>
    <recommendedName>
        <fullName evidence="4">SGNH hydrolase-type esterase domain-containing protein</fullName>
    </recommendedName>
</protein>
<dbReference type="InterPro" id="IPR036514">
    <property type="entry name" value="SGNH_hydro_sf"/>
</dbReference>
<proteinExistence type="predicted"/>
<accession>A0A517SWB9</accession>
<dbReference type="SUPFAM" id="SSF53474">
    <property type="entry name" value="alpha/beta-Hydrolases"/>
    <property type="match status" value="1"/>
</dbReference>